<dbReference type="KEGG" id="ned:HUN01_18645"/>
<name>A0A7D7LBT3_9NOSO</name>
<keyword evidence="1" id="KW-0812">Transmembrane</keyword>
<organism evidence="2 3">
    <name type="scientific">Nostoc edaphicum CCNP1411</name>
    <dbReference type="NCBI Taxonomy" id="1472755"/>
    <lineage>
        <taxon>Bacteria</taxon>
        <taxon>Bacillati</taxon>
        <taxon>Cyanobacteriota</taxon>
        <taxon>Cyanophyceae</taxon>
        <taxon>Nostocales</taxon>
        <taxon>Nostocaceae</taxon>
        <taxon>Nostoc</taxon>
    </lineage>
</organism>
<dbReference type="Proteomes" id="UP000514713">
    <property type="component" value="Chromosome"/>
</dbReference>
<dbReference type="AlphaFoldDB" id="A0A7D7LBT3"/>
<keyword evidence="1" id="KW-1133">Transmembrane helix</keyword>
<dbReference type="EMBL" id="CP054698">
    <property type="protein sequence ID" value="QMS89496.1"/>
    <property type="molecule type" value="Genomic_DNA"/>
</dbReference>
<evidence type="ECO:0000313" key="3">
    <source>
        <dbReference type="Proteomes" id="UP000514713"/>
    </source>
</evidence>
<feature type="transmembrane region" description="Helical" evidence="1">
    <location>
        <begin position="6"/>
        <end position="27"/>
    </location>
</feature>
<evidence type="ECO:0000313" key="2">
    <source>
        <dbReference type="EMBL" id="QMS89496.1"/>
    </source>
</evidence>
<dbReference type="RefSeq" id="WP_181932498.1">
    <property type="nucleotide sequence ID" value="NZ_CP054698.1"/>
</dbReference>
<reference evidence="3" key="1">
    <citation type="submission" date="2020-06" db="EMBL/GenBank/DDBJ databases">
        <title>Nostoc edaphicum CCNP1411 genome.</title>
        <authorList>
            <person name="Fidor A."/>
            <person name="Grabski M."/>
            <person name="Gawor J."/>
            <person name="Gromadka R."/>
            <person name="Wegrzyn G."/>
            <person name="Mazur-Marzec H."/>
        </authorList>
    </citation>
    <scope>NUCLEOTIDE SEQUENCE [LARGE SCALE GENOMIC DNA]</scope>
    <source>
        <strain evidence="3">CCNP1411</strain>
    </source>
</reference>
<protein>
    <submittedName>
        <fullName evidence="2">Uncharacterized protein</fullName>
    </submittedName>
</protein>
<sequence length="164" mass="19311">MIDRILILAIFILIGIPLSLLSIFYSLNYSGFCFAKMRYLSDEEKLRMAFDYNNREDTLPVYIGRRLEYYQHIKYASFDEYIKENPDCCSINYGEPYKIAQASFIPESSFLDRISGLGFRDLTVINFKVRYLDENGNQRVQEVRFGNTLRNCGRPVSIWFDKDT</sequence>
<keyword evidence="3" id="KW-1185">Reference proteome</keyword>
<accession>A0A7D7LBT3</accession>
<evidence type="ECO:0000256" key="1">
    <source>
        <dbReference type="SAM" id="Phobius"/>
    </source>
</evidence>
<gene>
    <name evidence="2" type="ORF">HUN01_18645</name>
</gene>
<keyword evidence="1" id="KW-0472">Membrane</keyword>
<proteinExistence type="predicted"/>